<keyword evidence="4 8" id="KW-0378">Hydrolase</keyword>
<evidence type="ECO:0000256" key="2">
    <source>
        <dbReference type="ARBA" id="ARBA00022645"/>
    </source>
</evidence>
<dbReference type="PANTHER" id="PTHR11802:SF479">
    <property type="entry name" value="CARBOXYPEPTIDASE"/>
    <property type="match status" value="1"/>
</dbReference>
<gene>
    <name evidence="8" type="ORF">B0T26DRAFT_680008</name>
</gene>
<evidence type="ECO:0000313" key="8">
    <source>
        <dbReference type="EMBL" id="KAK0706305.1"/>
    </source>
</evidence>
<feature type="region of interest" description="Disordered" evidence="6">
    <location>
        <begin position="283"/>
        <end position="330"/>
    </location>
</feature>
<accession>A0AA39ZZ88</accession>
<protein>
    <submittedName>
        <fullName evidence="8">Alpha/Beta hydrolase protein</fullName>
    </submittedName>
</protein>
<feature type="chain" id="PRO_5041267760" evidence="7">
    <location>
        <begin position="23"/>
        <end position="330"/>
    </location>
</feature>
<dbReference type="EMBL" id="JAUIRO010000007">
    <property type="protein sequence ID" value="KAK0706305.1"/>
    <property type="molecule type" value="Genomic_DNA"/>
</dbReference>
<dbReference type="AlphaFoldDB" id="A0AA39ZZ88"/>
<evidence type="ECO:0000256" key="6">
    <source>
        <dbReference type="SAM" id="MobiDB-lite"/>
    </source>
</evidence>
<dbReference type="GO" id="GO:0004185">
    <property type="term" value="F:serine-type carboxypeptidase activity"/>
    <property type="evidence" value="ECO:0007669"/>
    <property type="project" value="InterPro"/>
</dbReference>
<feature type="compositionally biased region" description="Low complexity" evidence="6">
    <location>
        <begin position="309"/>
        <end position="330"/>
    </location>
</feature>
<dbReference type="SUPFAM" id="SSF53474">
    <property type="entry name" value="alpha/beta-Hydrolases"/>
    <property type="match status" value="1"/>
</dbReference>
<feature type="compositionally biased region" description="Polar residues" evidence="6">
    <location>
        <begin position="287"/>
        <end position="307"/>
    </location>
</feature>
<dbReference type="GO" id="GO:0006508">
    <property type="term" value="P:proteolysis"/>
    <property type="evidence" value="ECO:0007669"/>
    <property type="project" value="UniProtKB-KW"/>
</dbReference>
<dbReference type="Pfam" id="PF00450">
    <property type="entry name" value="Peptidase_S10"/>
    <property type="match status" value="1"/>
</dbReference>
<feature type="signal peptide" evidence="7">
    <location>
        <begin position="1"/>
        <end position="22"/>
    </location>
</feature>
<comment type="caution">
    <text evidence="8">The sequence shown here is derived from an EMBL/GenBank/DDBJ whole genome shotgun (WGS) entry which is preliminary data.</text>
</comment>
<evidence type="ECO:0000256" key="1">
    <source>
        <dbReference type="ARBA" id="ARBA00009431"/>
    </source>
</evidence>
<dbReference type="InterPro" id="IPR029058">
    <property type="entry name" value="AB_hydrolase_fold"/>
</dbReference>
<evidence type="ECO:0000256" key="4">
    <source>
        <dbReference type="ARBA" id="ARBA00022801"/>
    </source>
</evidence>
<keyword evidence="9" id="KW-1185">Reference proteome</keyword>
<keyword evidence="3" id="KW-0645">Protease</keyword>
<evidence type="ECO:0000313" key="9">
    <source>
        <dbReference type="Proteomes" id="UP001172101"/>
    </source>
</evidence>
<comment type="similarity">
    <text evidence="1">Belongs to the peptidase S10 family.</text>
</comment>
<organism evidence="8 9">
    <name type="scientific">Lasiosphaeria miniovina</name>
    <dbReference type="NCBI Taxonomy" id="1954250"/>
    <lineage>
        <taxon>Eukaryota</taxon>
        <taxon>Fungi</taxon>
        <taxon>Dikarya</taxon>
        <taxon>Ascomycota</taxon>
        <taxon>Pezizomycotina</taxon>
        <taxon>Sordariomycetes</taxon>
        <taxon>Sordariomycetidae</taxon>
        <taxon>Sordariales</taxon>
        <taxon>Lasiosphaeriaceae</taxon>
        <taxon>Lasiosphaeria</taxon>
    </lineage>
</organism>
<evidence type="ECO:0000256" key="7">
    <source>
        <dbReference type="SAM" id="SignalP"/>
    </source>
</evidence>
<keyword evidence="5" id="KW-0325">Glycoprotein</keyword>
<dbReference type="InterPro" id="IPR001563">
    <property type="entry name" value="Peptidase_S10"/>
</dbReference>
<evidence type="ECO:0000256" key="3">
    <source>
        <dbReference type="ARBA" id="ARBA00022670"/>
    </source>
</evidence>
<sequence>MRFTNAVWALAASFGFAHGVHSGNLRDLPGRLRSRDKEGKQQSQLQPFQSAAVLDTPSPFENANTTKLSVNGTGLPEVEFDIGESYAGQLPIGGDSDGNLFFWFFPTTNKDRPKEILIFLNGGPGCSSMTGFMQENCPFQWHECMVEAAKNPWSWHHATNDEDDLAQQFMGFWKNFVDTFGLHHYEVYVTGESHAGMFAPYIAKHFLDANASTPGYFGVRGMLLYNPFIAPMVVHQQIPAVALVNTFRTIFSSTDKTLAILRNASQACGYDAFIAKHLAFPPPESSRLPNPSSRPTAPPTESGSTFAIATRTSSPSQTTPSPTQASASTN</sequence>
<dbReference type="Gene3D" id="3.40.50.1820">
    <property type="entry name" value="alpha/beta hydrolase"/>
    <property type="match status" value="1"/>
</dbReference>
<keyword evidence="7" id="KW-0732">Signal</keyword>
<evidence type="ECO:0000256" key="5">
    <source>
        <dbReference type="ARBA" id="ARBA00023180"/>
    </source>
</evidence>
<dbReference type="RefSeq" id="XP_060291399.1">
    <property type="nucleotide sequence ID" value="XM_060440434.1"/>
</dbReference>
<dbReference type="Proteomes" id="UP001172101">
    <property type="component" value="Unassembled WGS sequence"/>
</dbReference>
<dbReference type="GeneID" id="85323704"/>
<keyword evidence="2" id="KW-0121">Carboxypeptidase</keyword>
<dbReference type="PANTHER" id="PTHR11802">
    <property type="entry name" value="SERINE PROTEASE FAMILY S10 SERINE CARBOXYPEPTIDASE"/>
    <property type="match status" value="1"/>
</dbReference>
<name>A0AA39ZZ88_9PEZI</name>
<reference evidence="8" key="1">
    <citation type="submission" date="2023-06" db="EMBL/GenBank/DDBJ databases">
        <title>Genome-scale phylogeny and comparative genomics of the fungal order Sordariales.</title>
        <authorList>
            <consortium name="Lawrence Berkeley National Laboratory"/>
            <person name="Hensen N."/>
            <person name="Bonometti L."/>
            <person name="Westerberg I."/>
            <person name="Brannstrom I.O."/>
            <person name="Guillou S."/>
            <person name="Cros-Aarteil S."/>
            <person name="Calhoun S."/>
            <person name="Haridas S."/>
            <person name="Kuo A."/>
            <person name="Mondo S."/>
            <person name="Pangilinan J."/>
            <person name="Riley R."/>
            <person name="LaButti K."/>
            <person name="Andreopoulos B."/>
            <person name="Lipzen A."/>
            <person name="Chen C."/>
            <person name="Yanf M."/>
            <person name="Daum C."/>
            <person name="Ng V."/>
            <person name="Clum A."/>
            <person name="Steindorff A."/>
            <person name="Ohm R."/>
            <person name="Martin F."/>
            <person name="Silar P."/>
            <person name="Natvig D."/>
            <person name="Lalanne C."/>
            <person name="Gautier V."/>
            <person name="Ament-velasquez S.L."/>
            <person name="Kruys A."/>
            <person name="Hutchinson M.I."/>
            <person name="Powell A.J."/>
            <person name="Barry K."/>
            <person name="Miller A.N."/>
            <person name="Grigoriev I.V."/>
            <person name="Debuchy R."/>
            <person name="Gladieux P."/>
            <person name="Thoren M.H."/>
            <person name="Johannesson H."/>
        </authorList>
    </citation>
    <scope>NUCLEOTIDE SEQUENCE</scope>
    <source>
        <strain evidence="8">SMH2392-1A</strain>
    </source>
</reference>
<proteinExistence type="inferred from homology"/>